<dbReference type="InterPro" id="IPR050832">
    <property type="entry name" value="Bact_Acetyltransf"/>
</dbReference>
<evidence type="ECO:0000313" key="6">
    <source>
        <dbReference type="Proteomes" id="UP000241167"/>
    </source>
</evidence>
<proteinExistence type="predicted"/>
<dbReference type="Gene3D" id="3.40.630.30">
    <property type="match status" value="1"/>
</dbReference>
<dbReference type="Pfam" id="PF00583">
    <property type="entry name" value="Acetyltransf_1"/>
    <property type="match status" value="1"/>
</dbReference>
<evidence type="ECO:0000256" key="1">
    <source>
        <dbReference type="ARBA" id="ARBA00022679"/>
    </source>
</evidence>
<feature type="compositionally biased region" description="Low complexity" evidence="3">
    <location>
        <begin position="26"/>
        <end position="35"/>
    </location>
</feature>
<gene>
    <name evidence="5" type="ORF">C7I55_00155</name>
</gene>
<reference evidence="5 6" key="1">
    <citation type="submission" date="2018-03" db="EMBL/GenBank/DDBJ databases">
        <title>The draft genome of Sphingosinicella sp. GL-C-18.</title>
        <authorList>
            <person name="Liu L."/>
            <person name="Li L."/>
            <person name="Liang L."/>
            <person name="Zhang X."/>
            <person name="Wang T."/>
        </authorList>
    </citation>
    <scope>NUCLEOTIDE SEQUENCE [LARGE SCALE GENOMIC DNA]</scope>
    <source>
        <strain evidence="5 6">GL-C-18</strain>
    </source>
</reference>
<dbReference type="PANTHER" id="PTHR43877">
    <property type="entry name" value="AMINOALKYLPHOSPHONATE N-ACETYLTRANSFERASE-RELATED-RELATED"/>
    <property type="match status" value="1"/>
</dbReference>
<protein>
    <recommendedName>
        <fullName evidence="4">N-acetyltransferase domain-containing protein</fullName>
    </recommendedName>
</protein>
<dbReference type="InterPro" id="IPR016181">
    <property type="entry name" value="Acyl_CoA_acyltransferase"/>
</dbReference>
<evidence type="ECO:0000256" key="2">
    <source>
        <dbReference type="ARBA" id="ARBA00023315"/>
    </source>
</evidence>
<dbReference type="EMBL" id="PXYI01000001">
    <property type="protein sequence ID" value="PSJ42874.1"/>
    <property type="molecule type" value="Genomic_DNA"/>
</dbReference>
<keyword evidence="1" id="KW-0808">Transferase</keyword>
<keyword evidence="2" id="KW-0012">Acyltransferase</keyword>
<dbReference type="GO" id="GO:0016747">
    <property type="term" value="F:acyltransferase activity, transferring groups other than amino-acyl groups"/>
    <property type="evidence" value="ECO:0007669"/>
    <property type="project" value="InterPro"/>
</dbReference>
<dbReference type="PROSITE" id="PS51186">
    <property type="entry name" value="GNAT"/>
    <property type="match status" value="1"/>
</dbReference>
<accession>A0A2P7QY30</accession>
<feature type="region of interest" description="Disordered" evidence="3">
    <location>
        <begin position="152"/>
        <end position="216"/>
    </location>
</feature>
<feature type="region of interest" description="Disordered" evidence="3">
    <location>
        <begin position="1"/>
        <end position="139"/>
    </location>
</feature>
<comment type="caution">
    <text evidence="5">The sequence shown here is derived from an EMBL/GenBank/DDBJ whole genome shotgun (WGS) entry which is preliminary data.</text>
</comment>
<feature type="region of interest" description="Disordered" evidence="3">
    <location>
        <begin position="265"/>
        <end position="285"/>
    </location>
</feature>
<feature type="domain" description="N-acetyltransferase" evidence="4">
    <location>
        <begin position="288"/>
        <end position="449"/>
    </location>
</feature>
<dbReference type="Proteomes" id="UP000241167">
    <property type="component" value="Unassembled WGS sequence"/>
</dbReference>
<dbReference type="SUPFAM" id="SSF55729">
    <property type="entry name" value="Acyl-CoA N-acyltransferases (Nat)"/>
    <property type="match status" value="1"/>
</dbReference>
<sequence>MLRQTDRRPGSKGVPDDLGKAPERFGGQAPAAGRRAPARTDAVRQTEGSTLGMPTGCDRASARTQSGGGNECFGIQDRPRKMGRPRGFGSADETSNRIGRVSARPRRQGRHGAWLRTRPERDSDGASAPTRNRPGERIGVSASIACRTFGTRLAPASRTSETGSGAGFGLQRDPEGTAGASAPAGPGGRTFGPNLETRDGRARAPDPTSRPAGAAPAGAAWIWDNGGRQQCRPPLRVTVPAANPMVLSASGFGLFAGTLCRHEPRRSANRQQSDPAAMQTDESAMTDPAFRPLRLSDAPDLLAVMRRAEGGLGRLPSEMDLPWMEEALAGALAGGVAIGAFTGARLIGVIKASRMPSVQFQHVLWDLTIAVAPEAQGCGVGCRLFAELIAAARALAPPVERIELVVREGLTHAIRLYERVGFRREGRFERRFRLSDGRYEADLPMALFL</sequence>
<dbReference type="InterPro" id="IPR000182">
    <property type="entry name" value="GNAT_dom"/>
</dbReference>
<dbReference type="AlphaFoldDB" id="A0A2P7QY30"/>
<evidence type="ECO:0000259" key="4">
    <source>
        <dbReference type="PROSITE" id="PS51186"/>
    </source>
</evidence>
<name>A0A2P7QY30_9SPHN</name>
<feature type="compositionally biased region" description="Basic and acidic residues" evidence="3">
    <location>
        <begin position="1"/>
        <end position="23"/>
    </location>
</feature>
<evidence type="ECO:0000313" key="5">
    <source>
        <dbReference type="EMBL" id="PSJ42874.1"/>
    </source>
</evidence>
<keyword evidence="6" id="KW-1185">Reference proteome</keyword>
<dbReference type="PANTHER" id="PTHR43877:SF2">
    <property type="entry name" value="AMINOALKYLPHOSPHONATE N-ACETYLTRANSFERASE-RELATED"/>
    <property type="match status" value="1"/>
</dbReference>
<organism evidence="5 6">
    <name type="scientific">Allosphingosinicella deserti</name>
    <dbReference type="NCBI Taxonomy" id="2116704"/>
    <lineage>
        <taxon>Bacteria</taxon>
        <taxon>Pseudomonadati</taxon>
        <taxon>Pseudomonadota</taxon>
        <taxon>Alphaproteobacteria</taxon>
        <taxon>Sphingomonadales</taxon>
        <taxon>Sphingomonadaceae</taxon>
        <taxon>Allosphingosinicella</taxon>
    </lineage>
</organism>
<evidence type="ECO:0000256" key="3">
    <source>
        <dbReference type="SAM" id="MobiDB-lite"/>
    </source>
</evidence>
<dbReference type="CDD" id="cd04301">
    <property type="entry name" value="NAT_SF"/>
    <property type="match status" value="1"/>
</dbReference>